<dbReference type="EMBL" id="PYOC01000001">
    <property type="protein sequence ID" value="PSV49830.1"/>
    <property type="molecule type" value="Genomic_DNA"/>
</dbReference>
<dbReference type="RefSeq" id="WP_107252435.1">
    <property type="nucleotide sequence ID" value="NZ_PYOC01000001.1"/>
</dbReference>
<keyword evidence="1" id="KW-0812">Transmembrane</keyword>
<keyword evidence="3" id="KW-1185">Reference proteome</keyword>
<accession>A0A2T3LEM0</accession>
<comment type="caution">
    <text evidence="2">The sequence shown here is derived from an EMBL/GenBank/DDBJ whole genome shotgun (WGS) entry which is preliminary data.</text>
</comment>
<sequence>MLDKIESALDKFNASATEAKAVVEKTQSLDLSTKQLEPMLDLLDERIENASRKLKREILVTIDEAHAKQKKEMELRFKAERSHEKKVLLINVGIASMAVVTFIFQRVLG</sequence>
<evidence type="ECO:0000313" key="2">
    <source>
        <dbReference type="EMBL" id="PSV49830.1"/>
    </source>
</evidence>
<keyword evidence="1" id="KW-0472">Membrane</keyword>
<evidence type="ECO:0000313" key="3">
    <source>
        <dbReference type="Proteomes" id="UP000241803"/>
    </source>
</evidence>
<evidence type="ECO:0000256" key="1">
    <source>
        <dbReference type="SAM" id="Phobius"/>
    </source>
</evidence>
<name>A0A2T3LEM0_9GAMM</name>
<keyword evidence="1" id="KW-1133">Transmembrane helix</keyword>
<organism evidence="2 3">
    <name type="scientific">Photobacterium indicum</name>
    <dbReference type="NCBI Taxonomy" id="81447"/>
    <lineage>
        <taxon>Bacteria</taxon>
        <taxon>Pseudomonadati</taxon>
        <taxon>Pseudomonadota</taxon>
        <taxon>Gammaproteobacteria</taxon>
        <taxon>Vibrionales</taxon>
        <taxon>Vibrionaceae</taxon>
        <taxon>Photobacterium</taxon>
    </lineage>
</organism>
<dbReference type="Proteomes" id="UP000241803">
    <property type="component" value="Unassembled WGS sequence"/>
</dbReference>
<dbReference type="AlphaFoldDB" id="A0A2T3LEM0"/>
<proteinExistence type="predicted"/>
<feature type="transmembrane region" description="Helical" evidence="1">
    <location>
        <begin position="87"/>
        <end position="108"/>
    </location>
</feature>
<gene>
    <name evidence="2" type="ORF">C9J47_04560</name>
</gene>
<reference evidence="2 3" key="1">
    <citation type="submission" date="2018-03" db="EMBL/GenBank/DDBJ databases">
        <title>Whole genome sequencing of Histamine producing bacteria.</title>
        <authorList>
            <person name="Butler K."/>
        </authorList>
    </citation>
    <scope>NUCLEOTIDE SEQUENCE [LARGE SCALE GENOMIC DNA]</scope>
    <source>
        <strain evidence="2 3">ATCC 19614</strain>
    </source>
</reference>
<protein>
    <submittedName>
        <fullName evidence="2">Uncharacterized protein</fullName>
    </submittedName>
</protein>